<evidence type="ECO:0000313" key="3">
    <source>
        <dbReference type="Proteomes" id="UP000254337"/>
    </source>
</evidence>
<accession>A0A346AZV1</accession>
<dbReference type="KEGG" id="meg:DKB62_07370"/>
<gene>
    <name evidence="2" type="ORF">DKB62_07370</name>
</gene>
<dbReference type="EMBL" id="CP029462">
    <property type="protein sequence ID" value="AXL21394.1"/>
    <property type="molecule type" value="Genomic_DNA"/>
</dbReference>
<reference evidence="2 3" key="1">
    <citation type="submission" date="2018-05" db="EMBL/GenBank/DDBJ databases">
        <title>Complete genome sequence of Megasphaera sp. AJH120T, isolated from the ceca of a chicken.</title>
        <authorList>
            <person name="Maki J."/>
            <person name="Looft T."/>
        </authorList>
    </citation>
    <scope>NUCLEOTIDE SEQUENCE [LARGE SCALE GENOMIC DNA]</scope>
    <source>
        <strain evidence="2 3">AJH120</strain>
    </source>
</reference>
<name>A0A346AZV1_9FIRM</name>
<organism evidence="2 3">
    <name type="scientific">Megasphaera stantonii</name>
    <dbReference type="NCBI Taxonomy" id="2144175"/>
    <lineage>
        <taxon>Bacteria</taxon>
        <taxon>Bacillati</taxon>
        <taxon>Bacillota</taxon>
        <taxon>Negativicutes</taxon>
        <taxon>Veillonellales</taxon>
        <taxon>Veillonellaceae</taxon>
        <taxon>Megasphaera</taxon>
    </lineage>
</organism>
<dbReference type="RefSeq" id="WP_107195630.1">
    <property type="nucleotide sequence ID" value="NZ_CP029462.1"/>
</dbReference>
<feature type="signal peptide" evidence="1">
    <location>
        <begin position="1"/>
        <end position="23"/>
    </location>
</feature>
<proteinExistence type="predicted"/>
<keyword evidence="1" id="KW-0732">Signal</keyword>
<dbReference type="AlphaFoldDB" id="A0A346AZV1"/>
<evidence type="ECO:0000313" key="2">
    <source>
        <dbReference type="EMBL" id="AXL21394.1"/>
    </source>
</evidence>
<sequence>MKKLLSLLSLSFLLLAGSATSQAMDSDTLLQSPDRYRVVSAQNDSVVYVDINTIQAIQTMDYPNSLENLSCTLYVETYADPLDAEAYQSGRLIRQINEYKASFHANKREQSYSFDSTLTGVYAPDGQSFYVNTSGDPLRLRDVMGTFINIHRAAALIRK</sequence>
<protein>
    <submittedName>
        <fullName evidence="2">Uncharacterized protein</fullName>
    </submittedName>
</protein>
<dbReference type="Proteomes" id="UP000254337">
    <property type="component" value="Chromosome"/>
</dbReference>
<evidence type="ECO:0000256" key="1">
    <source>
        <dbReference type="SAM" id="SignalP"/>
    </source>
</evidence>
<feature type="chain" id="PRO_5016896987" evidence="1">
    <location>
        <begin position="24"/>
        <end position="159"/>
    </location>
</feature>
<keyword evidence="3" id="KW-1185">Reference proteome</keyword>